<feature type="compositionally biased region" description="Basic and acidic residues" evidence="5">
    <location>
        <begin position="65"/>
        <end position="96"/>
    </location>
</feature>
<keyword evidence="2" id="KW-0805">Transcription regulation</keyword>
<evidence type="ECO:0000256" key="1">
    <source>
        <dbReference type="ARBA" id="ARBA00010641"/>
    </source>
</evidence>
<proteinExistence type="inferred from homology"/>
<dbReference type="GO" id="GO:0006352">
    <property type="term" value="P:DNA-templated transcription initiation"/>
    <property type="evidence" value="ECO:0007669"/>
    <property type="project" value="InterPro"/>
</dbReference>
<keyword evidence="10" id="KW-1185">Reference proteome</keyword>
<evidence type="ECO:0000256" key="4">
    <source>
        <dbReference type="ARBA" id="ARBA00023163"/>
    </source>
</evidence>
<protein>
    <submittedName>
        <fullName evidence="9">Sigma-70 family RNA polymerase sigma factor</fullName>
    </submittedName>
</protein>
<comment type="similarity">
    <text evidence="1">Belongs to the sigma-70 factor family. ECF subfamily.</text>
</comment>
<feature type="compositionally biased region" description="Basic and acidic residues" evidence="5">
    <location>
        <begin position="29"/>
        <end position="46"/>
    </location>
</feature>
<evidence type="ECO:0000313" key="10">
    <source>
        <dbReference type="Proteomes" id="UP000334019"/>
    </source>
</evidence>
<evidence type="ECO:0000256" key="5">
    <source>
        <dbReference type="SAM" id="MobiDB-lite"/>
    </source>
</evidence>
<organism evidence="9 10">
    <name type="scientific">Actinomarinicola tropica</name>
    <dbReference type="NCBI Taxonomy" id="2789776"/>
    <lineage>
        <taxon>Bacteria</taxon>
        <taxon>Bacillati</taxon>
        <taxon>Actinomycetota</taxon>
        <taxon>Acidimicrobiia</taxon>
        <taxon>Acidimicrobiales</taxon>
        <taxon>Iamiaceae</taxon>
        <taxon>Actinomarinicola</taxon>
    </lineage>
</organism>
<name>A0A5Q2RQ33_9ACTN</name>
<dbReference type="KEGG" id="atq:GH723_14620"/>
<dbReference type="Proteomes" id="UP000334019">
    <property type="component" value="Chromosome"/>
</dbReference>
<evidence type="ECO:0000256" key="3">
    <source>
        <dbReference type="ARBA" id="ARBA00023082"/>
    </source>
</evidence>
<sequence>MVEDRHRADPAPRGAPHGALPDVGLLPRGLDRPVPRGAGADHEGRHRGSRRARVPGLVGLRRRPPRPERLDGRDRTRRLDGDPRRSVRRDQGGDRRAQHHRRPRPRRRAALGRAHVGGNDLPDRGPAVRGRAVSPEPSSLRQTHDVGDALGGTFREEWSRVVGALARAFGDLDLAEDAAQEAFAEAARAWPRAGVPPNPGGWLTTTARRRAIDRLRRDATRDDRHRRTARGAATAATWPGLDGGGETIEDDQLRLVVTCCHPALDQPSQVALTLRLVGGLQTGEIARAFLVSEATMAQRLVRAKRKIRAASIPFRVPDAHELPDRLGAVLAVVLLVFDEGYVATAGEGLDRVDLCDEAIHLARVLARLAPDEPEVRGLLALLLLVAGRRPARVAADGSLVPLAEQDRTRWDRALVDEGLALVRGCLREGRPGPHQLQAAINAVHCDAPTWEATAWDQILALYDQLLAVTPTSIVALNRAVAVAEVVGPAAALELVDDLDLREHHLWHATRGDLLARLGDAPAAVDAFTAAAARTGNVAERRHLLGRARAAGAGG</sequence>
<dbReference type="NCBIfam" id="TIGR02937">
    <property type="entry name" value="sigma70-ECF"/>
    <property type="match status" value="1"/>
</dbReference>
<dbReference type="PANTHER" id="PTHR47756">
    <property type="entry name" value="BLL6612 PROTEIN-RELATED"/>
    <property type="match status" value="1"/>
</dbReference>
<evidence type="ECO:0000259" key="7">
    <source>
        <dbReference type="Pfam" id="PF08281"/>
    </source>
</evidence>
<dbReference type="Pfam" id="PF08281">
    <property type="entry name" value="Sigma70_r4_2"/>
    <property type="match status" value="1"/>
</dbReference>
<dbReference type="InterPro" id="IPR007627">
    <property type="entry name" value="RNA_pol_sigma70_r2"/>
</dbReference>
<dbReference type="Pfam" id="PF20239">
    <property type="entry name" value="DUF6596"/>
    <property type="match status" value="1"/>
</dbReference>
<keyword evidence="4" id="KW-0804">Transcription</keyword>
<feature type="domain" description="DUF6596" evidence="8">
    <location>
        <begin position="325"/>
        <end position="423"/>
    </location>
</feature>
<evidence type="ECO:0000259" key="6">
    <source>
        <dbReference type="Pfam" id="PF04542"/>
    </source>
</evidence>
<evidence type="ECO:0000313" key="9">
    <source>
        <dbReference type="EMBL" id="QGG96237.1"/>
    </source>
</evidence>
<feature type="compositionally biased region" description="Basic and acidic residues" evidence="5">
    <location>
        <begin position="1"/>
        <end position="10"/>
    </location>
</feature>
<dbReference type="InterPro" id="IPR036388">
    <property type="entry name" value="WH-like_DNA-bd_sf"/>
</dbReference>
<dbReference type="InterPro" id="IPR013324">
    <property type="entry name" value="RNA_pol_sigma_r3/r4-like"/>
</dbReference>
<reference evidence="9 10" key="1">
    <citation type="submission" date="2019-11" db="EMBL/GenBank/DDBJ databases">
        <authorList>
            <person name="He Y."/>
        </authorList>
    </citation>
    <scope>NUCLEOTIDE SEQUENCE [LARGE SCALE GENOMIC DNA]</scope>
    <source>
        <strain evidence="9 10">SCSIO 58843</strain>
    </source>
</reference>
<dbReference type="Gene3D" id="1.10.1740.10">
    <property type="match status" value="1"/>
</dbReference>
<dbReference type="AlphaFoldDB" id="A0A5Q2RQ33"/>
<evidence type="ECO:0000256" key="2">
    <source>
        <dbReference type="ARBA" id="ARBA00023015"/>
    </source>
</evidence>
<accession>A0A5Q2RQ33</accession>
<dbReference type="GO" id="GO:0003677">
    <property type="term" value="F:DNA binding"/>
    <property type="evidence" value="ECO:0007669"/>
    <property type="project" value="InterPro"/>
</dbReference>
<dbReference type="InterPro" id="IPR046531">
    <property type="entry name" value="DUF6596"/>
</dbReference>
<feature type="region of interest" description="Disordered" evidence="5">
    <location>
        <begin position="1"/>
        <end position="146"/>
    </location>
</feature>
<keyword evidence="3" id="KW-0731">Sigma factor</keyword>
<dbReference type="InterPro" id="IPR013249">
    <property type="entry name" value="RNA_pol_sigma70_r4_t2"/>
</dbReference>
<dbReference type="InterPro" id="IPR014284">
    <property type="entry name" value="RNA_pol_sigma-70_dom"/>
</dbReference>
<dbReference type="SUPFAM" id="SSF88659">
    <property type="entry name" value="Sigma3 and sigma4 domains of RNA polymerase sigma factors"/>
    <property type="match status" value="1"/>
</dbReference>
<feature type="domain" description="RNA polymerase sigma factor 70 region 4 type 2" evidence="7">
    <location>
        <begin position="257"/>
        <end position="307"/>
    </location>
</feature>
<evidence type="ECO:0000259" key="8">
    <source>
        <dbReference type="Pfam" id="PF20239"/>
    </source>
</evidence>
<dbReference type="Pfam" id="PF04542">
    <property type="entry name" value="Sigma70_r2"/>
    <property type="match status" value="1"/>
</dbReference>
<dbReference type="PANTHER" id="PTHR47756:SF2">
    <property type="entry name" value="BLL6612 PROTEIN"/>
    <property type="match status" value="1"/>
</dbReference>
<dbReference type="InterPro" id="IPR013325">
    <property type="entry name" value="RNA_pol_sigma_r2"/>
</dbReference>
<gene>
    <name evidence="9" type="ORF">GH723_14620</name>
</gene>
<dbReference type="Gene3D" id="1.10.10.10">
    <property type="entry name" value="Winged helix-like DNA-binding domain superfamily/Winged helix DNA-binding domain"/>
    <property type="match status" value="1"/>
</dbReference>
<feature type="compositionally biased region" description="Basic residues" evidence="5">
    <location>
        <begin position="97"/>
        <end position="110"/>
    </location>
</feature>
<dbReference type="SUPFAM" id="SSF88946">
    <property type="entry name" value="Sigma2 domain of RNA polymerase sigma factors"/>
    <property type="match status" value="1"/>
</dbReference>
<dbReference type="EMBL" id="CP045851">
    <property type="protein sequence ID" value="QGG96237.1"/>
    <property type="molecule type" value="Genomic_DNA"/>
</dbReference>
<dbReference type="GO" id="GO:0016987">
    <property type="term" value="F:sigma factor activity"/>
    <property type="evidence" value="ECO:0007669"/>
    <property type="project" value="UniProtKB-KW"/>
</dbReference>
<feature type="domain" description="RNA polymerase sigma-70 region 2" evidence="6">
    <location>
        <begin position="160"/>
        <end position="219"/>
    </location>
</feature>